<dbReference type="CDD" id="cd10944">
    <property type="entry name" value="CE4_SmPgdA_like"/>
    <property type="match status" value="1"/>
</dbReference>
<dbReference type="InterPro" id="IPR002509">
    <property type="entry name" value="NODB_dom"/>
</dbReference>
<sequence>MKKTPRKRLKLTRLGKITAGVLILLVMLLIYFLLGGIDGKNAEAGKGKQITAESKMMQNEGEVNKSKNETILIDKEKNNEIDSNKGISSKDNHKIIEPSGDKKKKVKHTAKKQSNEQATLKTGKVVYLTFDDGPNPVSLDILKLLKTYNAKATFFMLEPNMRKNPKVVKKMVKEGHTVGVHGVTHDVSKVYRSPANFVDEMKQAIGFIQETTNVKTNLVRAPYGSKPYITPPFQAAADQEDFILWDWNIDSIDWKLTNGEYIQKVKQQTMELTDKEPLIVLMHEKDSTLAHLEDLLTFFKEEGYEMEALNETMDPVQLK</sequence>
<feature type="domain" description="NodB homology" evidence="3">
    <location>
        <begin position="124"/>
        <end position="307"/>
    </location>
</feature>
<feature type="compositionally biased region" description="Basic residues" evidence="1">
    <location>
        <begin position="102"/>
        <end position="111"/>
    </location>
</feature>
<keyword evidence="2" id="KW-0812">Transmembrane</keyword>
<keyword evidence="2" id="KW-0472">Membrane</keyword>
<dbReference type="SUPFAM" id="SSF88713">
    <property type="entry name" value="Glycoside hydrolase/deacetylase"/>
    <property type="match status" value="1"/>
</dbReference>
<evidence type="ECO:0000313" key="4">
    <source>
        <dbReference type="EMBL" id="MBS4224552.1"/>
    </source>
</evidence>
<dbReference type="PANTHER" id="PTHR10587:SF125">
    <property type="entry name" value="POLYSACCHARIDE DEACETYLASE YHEN-RELATED"/>
    <property type="match status" value="1"/>
</dbReference>
<dbReference type="InterPro" id="IPR050248">
    <property type="entry name" value="Polysacc_deacetylase_ArnD"/>
</dbReference>
<feature type="compositionally biased region" description="Basic and acidic residues" evidence="1">
    <location>
        <begin position="82"/>
        <end position="101"/>
    </location>
</feature>
<dbReference type="RefSeq" id="WP_213099606.1">
    <property type="nucleotide sequence ID" value="NZ_JAGYPH010000004.1"/>
</dbReference>
<name>A0A942URZ6_9BACI</name>
<dbReference type="InterPro" id="IPR011330">
    <property type="entry name" value="Glyco_hydro/deAcase_b/a-brl"/>
</dbReference>
<accession>A0A942URZ6</accession>
<dbReference type="Pfam" id="PF01522">
    <property type="entry name" value="Polysacc_deac_1"/>
    <property type="match status" value="1"/>
</dbReference>
<evidence type="ECO:0000256" key="2">
    <source>
        <dbReference type="SAM" id="Phobius"/>
    </source>
</evidence>
<dbReference type="AlphaFoldDB" id="A0A942URZ6"/>
<comment type="caution">
    <text evidence="4">The sequence shown here is derived from an EMBL/GenBank/DDBJ whole genome shotgun (WGS) entry which is preliminary data.</text>
</comment>
<proteinExistence type="predicted"/>
<keyword evidence="5" id="KW-1185">Reference proteome</keyword>
<evidence type="ECO:0000256" key="1">
    <source>
        <dbReference type="SAM" id="MobiDB-lite"/>
    </source>
</evidence>
<protein>
    <submittedName>
        <fullName evidence="4">Polysaccharide deacetylase</fullName>
    </submittedName>
</protein>
<gene>
    <name evidence="4" type="ORF">KHA91_17725</name>
</gene>
<feature type="transmembrane region" description="Helical" evidence="2">
    <location>
        <begin position="12"/>
        <end position="34"/>
    </location>
</feature>
<dbReference type="Gene3D" id="3.20.20.370">
    <property type="entry name" value="Glycoside hydrolase/deacetylase"/>
    <property type="match status" value="1"/>
</dbReference>
<dbReference type="GO" id="GO:0005975">
    <property type="term" value="P:carbohydrate metabolic process"/>
    <property type="evidence" value="ECO:0007669"/>
    <property type="project" value="InterPro"/>
</dbReference>
<dbReference type="EMBL" id="JAGYPN010000004">
    <property type="protein sequence ID" value="MBS4224552.1"/>
    <property type="molecule type" value="Genomic_DNA"/>
</dbReference>
<organism evidence="4 5">
    <name type="scientific">Lederbergia citrea</name>
    <dbReference type="NCBI Taxonomy" id="2833581"/>
    <lineage>
        <taxon>Bacteria</taxon>
        <taxon>Bacillati</taxon>
        <taxon>Bacillota</taxon>
        <taxon>Bacilli</taxon>
        <taxon>Bacillales</taxon>
        <taxon>Bacillaceae</taxon>
        <taxon>Lederbergia</taxon>
    </lineage>
</organism>
<dbReference type="PANTHER" id="PTHR10587">
    <property type="entry name" value="GLYCOSYL TRANSFERASE-RELATED"/>
    <property type="match status" value="1"/>
</dbReference>
<keyword evidence="2" id="KW-1133">Transmembrane helix</keyword>
<dbReference type="GO" id="GO:0016810">
    <property type="term" value="F:hydrolase activity, acting on carbon-nitrogen (but not peptide) bonds"/>
    <property type="evidence" value="ECO:0007669"/>
    <property type="project" value="InterPro"/>
</dbReference>
<evidence type="ECO:0000259" key="3">
    <source>
        <dbReference type="PROSITE" id="PS51677"/>
    </source>
</evidence>
<dbReference type="PROSITE" id="PS51677">
    <property type="entry name" value="NODB"/>
    <property type="match status" value="1"/>
</dbReference>
<evidence type="ECO:0000313" key="5">
    <source>
        <dbReference type="Proteomes" id="UP000676456"/>
    </source>
</evidence>
<reference evidence="4 5" key="1">
    <citation type="submission" date="2021-05" db="EMBL/GenBank/DDBJ databases">
        <title>Novel Bacillus species.</title>
        <authorList>
            <person name="Liu G."/>
        </authorList>
    </citation>
    <scope>NUCLEOTIDE SEQUENCE [LARGE SCALE GENOMIC DNA]</scope>
    <source>
        <strain evidence="4 5">FJAT-49682</strain>
    </source>
</reference>
<feature type="region of interest" description="Disordered" evidence="1">
    <location>
        <begin position="82"/>
        <end position="115"/>
    </location>
</feature>
<dbReference type="Proteomes" id="UP000676456">
    <property type="component" value="Unassembled WGS sequence"/>
</dbReference>